<dbReference type="CDD" id="cd04476">
    <property type="entry name" value="RPA1_DBD_C"/>
    <property type="match status" value="1"/>
</dbReference>
<dbReference type="GO" id="GO:0007004">
    <property type="term" value="P:telomere maintenance via telomerase"/>
    <property type="evidence" value="ECO:0007669"/>
    <property type="project" value="EnsemblFungi"/>
</dbReference>
<evidence type="ECO:0000256" key="2">
    <source>
        <dbReference type="ARBA" id="ARBA00005690"/>
    </source>
</evidence>
<dbReference type="GO" id="GO:0003690">
    <property type="term" value="F:double-stranded DNA binding"/>
    <property type="evidence" value="ECO:0007669"/>
    <property type="project" value="EnsemblFungi"/>
</dbReference>
<dbReference type="GO" id="GO:0043565">
    <property type="term" value="F:sequence-specific DNA binding"/>
    <property type="evidence" value="ECO:0007669"/>
    <property type="project" value="EnsemblFungi"/>
</dbReference>
<dbReference type="SUPFAM" id="SSF50249">
    <property type="entry name" value="Nucleic acid-binding proteins"/>
    <property type="match status" value="4"/>
</dbReference>
<evidence type="ECO:0000256" key="4">
    <source>
        <dbReference type="ARBA" id="ARBA00022723"/>
    </source>
</evidence>
<dbReference type="GeneID" id="30981602"/>
<dbReference type="FunFam" id="2.40.50.140:FF:000041">
    <property type="entry name" value="Replication protein A subunit"/>
    <property type="match status" value="1"/>
</dbReference>
<dbReference type="CDD" id="cd04474">
    <property type="entry name" value="RPA1_DBD_A"/>
    <property type="match status" value="1"/>
</dbReference>
<evidence type="ECO:0000259" key="11">
    <source>
        <dbReference type="Pfam" id="PF01336"/>
    </source>
</evidence>
<keyword evidence="7 9" id="KW-0238">DNA-binding</keyword>
<protein>
    <recommendedName>
        <fullName evidence="9">Replication protein A subunit</fullName>
    </recommendedName>
</protein>
<dbReference type="GO" id="GO:0005662">
    <property type="term" value="C:DNA replication factor A complex"/>
    <property type="evidence" value="ECO:0007669"/>
    <property type="project" value="EnsemblFungi"/>
</dbReference>
<comment type="subcellular location">
    <subcellularLocation>
        <location evidence="1 9">Nucleus</location>
    </subcellularLocation>
</comment>
<keyword evidence="3 9" id="KW-0235">DNA replication</keyword>
<evidence type="ECO:0000256" key="10">
    <source>
        <dbReference type="SAM" id="MobiDB-lite"/>
    </source>
</evidence>
<dbReference type="GO" id="GO:0003697">
    <property type="term" value="F:single-stranded DNA binding"/>
    <property type="evidence" value="ECO:0007669"/>
    <property type="project" value="EnsemblFungi"/>
</dbReference>
<evidence type="ECO:0000256" key="9">
    <source>
        <dbReference type="RuleBase" id="RU364130"/>
    </source>
</evidence>
<dbReference type="GO" id="GO:0006289">
    <property type="term" value="P:nucleotide-excision repair"/>
    <property type="evidence" value="ECO:0007669"/>
    <property type="project" value="EnsemblFungi"/>
</dbReference>
<evidence type="ECO:0000313" key="16">
    <source>
        <dbReference type="Proteomes" id="UP000094285"/>
    </source>
</evidence>
<dbReference type="PANTHER" id="PTHR47165:SF4">
    <property type="entry name" value="OS03G0429900 PROTEIN"/>
    <property type="match status" value="1"/>
</dbReference>
<dbReference type="InterPro" id="IPR013955">
    <property type="entry name" value="Rep_factor-A_C"/>
</dbReference>
<dbReference type="GO" id="GO:0006265">
    <property type="term" value="P:DNA topological change"/>
    <property type="evidence" value="ECO:0007669"/>
    <property type="project" value="EnsemblFungi"/>
</dbReference>
<feature type="domain" description="Replication protein A OB" evidence="14">
    <location>
        <begin position="293"/>
        <end position="390"/>
    </location>
</feature>
<feature type="region of interest" description="Disordered" evidence="10">
    <location>
        <begin position="131"/>
        <end position="175"/>
    </location>
</feature>
<keyword evidence="6 9" id="KW-0862">Zinc</keyword>
<dbReference type="GO" id="GO:0000722">
    <property type="term" value="P:telomere maintenance via recombination"/>
    <property type="evidence" value="ECO:0007669"/>
    <property type="project" value="EnsemblFungi"/>
</dbReference>
<feature type="compositionally biased region" description="Pro residues" evidence="10">
    <location>
        <begin position="148"/>
        <end position="161"/>
    </location>
</feature>
<reference evidence="16" key="1">
    <citation type="submission" date="2016-05" db="EMBL/GenBank/DDBJ databases">
        <title>Comparative genomics of biotechnologically important yeasts.</title>
        <authorList>
            <consortium name="DOE Joint Genome Institute"/>
            <person name="Riley R."/>
            <person name="Haridas S."/>
            <person name="Wolfe K.H."/>
            <person name="Lopes M.R."/>
            <person name="Hittinger C.T."/>
            <person name="Goker M."/>
            <person name="Salamov A."/>
            <person name="Wisecaver J."/>
            <person name="Long T.M."/>
            <person name="Aerts A.L."/>
            <person name="Barry K."/>
            <person name="Choi C."/>
            <person name="Clum A."/>
            <person name="Coughlan A.Y."/>
            <person name="Deshpande S."/>
            <person name="Douglass A.P."/>
            <person name="Hanson S.J."/>
            <person name="Klenk H.-P."/>
            <person name="Labutti K."/>
            <person name="Lapidus A."/>
            <person name="Lindquist E."/>
            <person name="Lipzen A."/>
            <person name="Meier-Kolthoff J.P."/>
            <person name="Ohm R.A."/>
            <person name="Otillar R.P."/>
            <person name="Pangilinan J."/>
            <person name="Peng Y."/>
            <person name="Rokas A."/>
            <person name="Rosa C.A."/>
            <person name="Scheuner C."/>
            <person name="Sibirny A.A."/>
            <person name="Slot J.C."/>
            <person name="Stielow J.B."/>
            <person name="Sun H."/>
            <person name="Kurtzman C.P."/>
            <person name="Blackwell M."/>
            <person name="Grigoriev I.V."/>
            <person name="Jeffries T.W."/>
        </authorList>
    </citation>
    <scope>NUCLEOTIDE SEQUENCE [LARGE SCALE GENOMIC DNA]</scope>
    <source>
        <strain evidence="16">NRRL Y-17324</strain>
    </source>
</reference>
<dbReference type="InterPro" id="IPR004591">
    <property type="entry name" value="Rfa1"/>
</dbReference>
<dbReference type="PANTHER" id="PTHR47165">
    <property type="entry name" value="OS03G0429900 PROTEIN"/>
    <property type="match status" value="1"/>
</dbReference>
<keyword evidence="4 9" id="KW-0479">Metal-binding</keyword>
<dbReference type="GO" id="GO:0000781">
    <property type="term" value="C:chromosome, telomeric region"/>
    <property type="evidence" value="ECO:0007669"/>
    <property type="project" value="EnsemblFungi"/>
</dbReference>
<dbReference type="CDD" id="cd04475">
    <property type="entry name" value="RPA1_DBD_B"/>
    <property type="match status" value="1"/>
</dbReference>
<dbReference type="Pfam" id="PF04057">
    <property type="entry name" value="Rep-A_N"/>
    <property type="match status" value="1"/>
</dbReference>
<evidence type="ECO:0000256" key="6">
    <source>
        <dbReference type="ARBA" id="ARBA00022833"/>
    </source>
</evidence>
<dbReference type="Pfam" id="PF01336">
    <property type="entry name" value="tRNA_anti-codon"/>
    <property type="match status" value="1"/>
</dbReference>
<evidence type="ECO:0000256" key="5">
    <source>
        <dbReference type="ARBA" id="ARBA00022771"/>
    </source>
</evidence>
<dbReference type="GO" id="GO:0045184">
    <property type="term" value="P:establishment of protein localization"/>
    <property type="evidence" value="ECO:0007669"/>
    <property type="project" value="EnsemblFungi"/>
</dbReference>
<evidence type="ECO:0000256" key="3">
    <source>
        <dbReference type="ARBA" id="ARBA00022705"/>
    </source>
</evidence>
<dbReference type="InterPro" id="IPR012340">
    <property type="entry name" value="NA-bd_OB-fold"/>
</dbReference>
<dbReference type="GO" id="GO:0016567">
    <property type="term" value="P:protein ubiquitination"/>
    <property type="evidence" value="ECO:0007669"/>
    <property type="project" value="EnsemblFungi"/>
</dbReference>
<feature type="domain" description="Replication factor-A protein 1 N-terminal" evidence="12">
    <location>
        <begin position="5"/>
        <end position="103"/>
    </location>
</feature>
<dbReference type="AlphaFoldDB" id="A0A1E4SJI8"/>
<evidence type="ECO:0000256" key="8">
    <source>
        <dbReference type="ARBA" id="ARBA00023242"/>
    </source>
</evidence>
<dbReference type="GO" id="GO:0007131">
    <property type="term" value="P:reciprocal meiotic recombination"/>
    <property type="evidence" value="ECO:0007669"/>
    <property type="project" value="EnsemblFungi"/>
</dbReference>
<accession>A0A1E4SJI8</accession>
<evidence type="ECO:0000256" key="1">
    <source>
        <dbReference type="ARBA" id="ARBA00004123"/>
    </source>
</evidence>
<organism evidence="15 16">
    <name type="scientific">Suhomyces tanzawaensis NRRL Y-17324</name>
    <dbReference type="NCBI Taxonomy" id="984487"/>
    <lineage>
        <taxon>Eukaryota</taxon>
        <taxon>Fungi</taxon>
        <taxon>Dikarya</taxon>
        <taxon>Ascomycota</taxon>
        <taxon>Saccharomycotina</taxon>
        <taxon>Pichiomycetes</taxon>
        <taxon>Debaryomycetaceae</taxon>
        <taxon>Suhomyces</taxon>
    </lineage>
</organism>
<evidence type="ECO:0000259" key="13">
    <source>
        <dbReference type="Pfam" id="PF08646"/>
    </source>
</evidence>
<keyword evidence="16" id="KW-1185">Reference proteome</keyword>
<dbReference type="Pfam" id="PF16900">
    <property type="entry name" value="REPA_OB_2"/>
    <property type="match status" value="1"/>
</dbReference>
<keyword evidence="5 9" id="KW-0863">Zinc-finger</keyword>
<dbReference type="EMBL" id="KV453911">
    <property type="protein sequence ID" value="ODV79658.1"/>
    <property type="molecule type" value="Genomic_DNA"/>
</dbReference>
<dbReference type="Proteomes" id="UP000094285">
    <property type="component" value="Unassembled WGS sequence"/>
</dbReference>
<dbReference type="NCBIfam" id="TIGR00617">
    <property type="entry name" value="rpa1"/>
    <property type="match status" value="1"/>
</dbReference>
<feature type="domain" description="OB" evidence="11">
    <location>
        <begin position="185"/>
        <end position="256"/>
    </location>
</feature>
<evidence type="ECO:0000313" key="15">
    <source>
        <dbReference type="EMBL" id="ODV79658.1"/>
    </source>
</evidence>
<evidence type="ECO:0000259" key="12">
    <source>
        <dbReference type="Pfam" id="PF04057"/>
    </source>
</evidence>
<comment type="subunit">
    <text evidence="9">Component of the heterotrimeric canonical replication protein A complex (RPA).</text>
</comment>
<dbReference type="Gene3D" id="2.40.50.140">
    <property type="entry name" value="Nucleic acid-binding proteins"/>
    <property type="match status" value="4"/>
</dbReference>
<feature type="domain" description="Replication factor A C-terminal" evidence="13">
    <location>
        <begin position="446"/>
        <end position="608"/>
    </location>
</feature>
<evidence type="ECO:0000259" key="14">
    <source>
        <dbReference type="Pfam" id="PF16900"/>
    </source>
</evidence>
<dbReference type="GO" id="GO:0005829">
    <property type="term" value="C:cytosol"/>
    <property type="evidence" value="ECO:0007669"/>
    <property type="project" value="EnsemblFungi"/>
</dbReference>
<dbReference type="RefSeq" id="XP_020064780.1">
    <property type="nucleotide sequence ID" value="XM_020207465.1"/>
</dbReference>
<dbReference type="InterPro" id="IPR031657">
    <property type="entry name" value="REPA_OB_2"/>
</dbReference>
<dbReference type="FunFam" id="2.40.50.140:FF:000090">
    <property type="entry name" value="Replication protein A subunit"/>
    <property type="match status" value="1"/>
</dbReference>
<dbReference type="GO" id="GO:0030491">
    <property type="term" value="P:heteroduplex formation"/>
    <property type="evidence" value="ECO:0007669"/>
    <property type="project" value="EnsemblFungi"/>
</dbReference>
<evidence type="ECO:0000256" key="7">
    <source>
        <dbReference type="ARBA" id="ARBA00023125"/>
    </source>
</evidence>
<dbReference type="GO" id="GO:0006260">
    <property type="term" value="P:DNA replication"/>
    <property type="evidence" value="ECO:0007669"/>
    <property type="project" value="UniProtKB-KW"/>
</dbReference>
<comment type="similarity">
    <text evidence="2 9">Belongs to the replication factor A protein 1 family.</text>
</comment>
<dbReference type="GO" id="GO:0043934">
    <property type="term" value="P:sporulation"/>
    <property type="evidence" value="ECO:0007669"/>
    <property type="project" value="EnsemblFungi"/>
</dbReference>
<dbReference type="GO" id="GO:0000794">
    <property type="term" value="C:condensed nuclear chromosome"/>
    <property type="evidence" value="ECO:0007669"/>
    <property type="project" value="EnsemblFungi"/>
</dbReference>
<dbReference type="Pfam" id="PF08646">
    <property type="entry name" value="Rep_fac-A_C"/>
    <property type="match status" value="1"/>
</dbReference>
<dbReference type="GO" id="GO:0008270">
    <property type="term" value="F:zinc ion binding"/>
    <property type="evidence" value="ECO:0007669"/>
    <property type="project" value="UniProtKB-KW"/>
</dbReference>
<gene>
    <name evidence="15" type="ORF">CANTADRAFT_25574</name>
</gene>
<dbReference type="FunFam" id="2.40.50.140:FF:000064">
    <property type="entry name" value="Replication protein A subunit"/>
    <property type="match status" value="1"/>
</dbReference>
<dbReference type="InterPro" id="IPR047192">
    <property type="entry name" value="Euk_RPA1_DBD_C"/>
</dbReference>
<dbReference type="GO" id="GO:0000724">
    <property type="term" value="P:double-strand break repair via homologous recombination"/>
    <property type="evidence" value="ECO:0007669"/>
    <property type="project" value="EnsemblFungi"/>
</dbReference>
<dbReference type="OrthoDB" id="1751331at2759"/>
<name>A0A1E4SJI8_9ASCO</name>
<dbReference type="InterPro" id="IPR004365">
    <property type="entry name" value="NA-bd_OB_tRNA"/>
</dbReference>
<comment type="function">
    <text evidence="9">As part of the replication protein A (RPA/RP-A), a single-stranded DNA-binding heterotrimeric complex, may play an essential role in DNA replication, recombination and repair. Binds and stabilizes single-stranded DNA intermediates, preventing complementary DNA reannealing and recruiting different proteins involved in DNA metabolism.</text>
</comment>
<keyword evidence="8 9" id="KW-0539">Nucleus</keyword>
<dbReference type="STRING" id="984487.A0A1E4SJI8"/>
<dbReference type="InterPro" id="IPR007199">
    <property type="entry name" value="Rep_factor-A_N"/>
</dbReference>
<proteinExistence type="inferred from homology"/>
<sequence>MPIQLSTGALRDIFSISKQGQVQAPITVQVTATKPVFLEKELKKYRVMMTDGVYIAHGLMDEQCMPYVSNNNFTRYCIIQIKQYSVFSTQKHLVLIKDVELLSSEGEKVQQKDFINVDTYFAEHPEDDYLGLSKKSESPAPASFEQPQQPPKQQPQYPPGSAPVGSKPPGRIAPIESLSPYQNQWTIKARVSYKGDLRTWSNAKGEGKLFSVNFLDESDEIKATAFNDVAEKLYKLLEEGKVYYISKARVQTAKKQFNHLSHPYELAFERDTEVTECFDTANVPTLNFSFVKLNQIQNLETNAIVDVIGALKTVNPSFQITAKSTGKAFDRRNVTIVDDTGFAIDVGLWNSTAIDFSIPEGSVVAFKGCKVQEFNGKSLTLTQAGTMVANPETPESYQLKGWYDHQGINENFKSLKVETGSNQVSNRKTIAEAEEENLGKSDRPDYFSIKATIGFTKVDNFCYPACSNESQNQSTQKSGQVNTCNRKLIELNDGSWKCERCDLTFSEPTYRYIFNCSVMDNTGQLWLTLFDQEAHKLFGVDASVLKKYQQDEADGVGKNFTELTSSILFKEYSFRVRARQDNYNDNVRIRYQAVGLDYLDYNQEADALCKELEALLG</sequence>